<evidence type="ECO:0000259" key="2">
    <source>
        <dbReference type="Pfam" id="PF07675"/>
    </source>
</evidence>
<dbReference type="Gene3D" id="2.60.40.10">
    <property type="entry name" value="Immunoglobulins"/>
    <property type="match status" value="1"/>
</dbReference>
<gene>
    <name evidence="3" type="ORF">HMPREF2137_04475</name>
</gene>
<name>A0A095ZLK4_9BACT</name>
<accession>A0A095ZLK4</accession>
<dbReference type="EMBL" id="JRNN01000038">
    <property type="protein sequence ID" value="KGF35573.1"/>
    <property type="molecule type" value="Genomic_DNA"/>
</dbReference>
<evidence type="ECO:0000256" key="1">
    <source>
        <dbReference type="SAM" id="SignalP"/>
    </source>
</evidence>
<dbReference type="NCBIfam" id="NF038128">
    <property type="entry name" value="choice_anch_J"/>
    <property type="match status" value="1"/>
</dbReference>
<dbReference type="Pfam" id="PF07675">
    <property type="entry name" value="Cleaved_Adhesin"/>
    <property type="match status" value="1"/>
</dbReference>
<proteinExistence type="predicted"/>
<dbReference type="OrthoDB" id="1086190at2"/>
<feature type="chain" id="PRO_5001923779" description="Cleaved adhesin domain-containing protein" evidence="1">
    <location>
        <begin position="19"/>
        <end position="1050"/>
    </location>
</feature>
<dbReference type="Gene3D" id="2.60.120.200">
    <property type="match status" value="2"/>
</dbReference>
<dbReference type="RefSeq" id="WP_036872281.1">
    <property type="nucleotide sequence ID" value="NZ_JRNN01000038.1"/>
</dbReference>
<reference evidence="3 4" key="1">
    <citation type="submission" date="2014-07" db="EMBL/GenBank/DDBJ databases">
        <authorList>
            <person name="McCorrison J."/>
            <person name="Sanka R."/>
            <person name="Torralba M."/>
            <person name="Gillis M."/>
            <person name="Haft D.H."/>
            <person name="Methe B."/>
            <person name="Sutton G."/>
            <person name="Nelson K.E."/>
        </authorList>
    </citation>
    <scope>NUCLEOTIDE SEQUENCE [LARGE SCALE GENOMIC DNA]</scope>
    <source>
        <strain evidence="3 4">DNF00853</strain>
    </source>
</reference>
<dbReference type="InterPro" id="IPR013783">
    <property type="entry name" value="Ig-like_fold"/>
</dbReference>
<dbReference type="Proteomes" id="UP000029556">
    <property type="component" value="Unassembled WGS sequence"/>
</dbReference>
<dbReference type="InterPro" id="IPR011628">
    <property type="entry name" value="Cleaved_adhesin"/>
</dbReference>
<keyword evidence="1" id="KW-0732">Signal</keyword>
<comment type="caution">
    <text evidence="3">The sequence shown here is derived from an EMBL/GenBank/DDBJ whole genome shotgun (WGS) entry which is preliminary data.</text>
</comment>
<feature type="domain" description="Cleaved adhesin" evidence="2">
    <location>
        <begin position="803"/>
        <end position="913"/>
    </location>
</feature>
<evidence type="ECO:0000313" key="3">
    <source>
        <dbReference type="EMBL" id="KGF35573.1"/>
    </source>
</evidence>
<organism evidence="3 4">
    <name type="scientific">Hoylesella buccalis DNF00853</name>
    <dbReference type="NCBI Taxonomy" id="1401074"/>
    <lineage>
        <taxon>Bacteria</taxon>
        <taxon>Pseudomonadati</taxon>
        <taxon>Bacteroidota</taxon>
        <taxon>Bacteroidia</taxon>
        <taxon>Bacteroidales</taxon>
        <taxon>Prevotellaceae</taxon>
        <taxon>Hoylesella</taxon>
    </lineage>
</organism>
<evidence type="ECO:0000313" key="4">
    <source>
        <dbReference type="Proteomes" id="UP000029556"/>
    </source>
</evidence>
<sequence length="1050" mass="115411">MRKLLLLFTLSFCIIASADNRQKFVSSTLNSRLQALSLPLYKQVPVTKPVDQTSIVPNDAQQVTSVVYNEDGSVNVPFVFAPTKEDFAKFKVVNNNQDKCTWKFNAKKKALMYRYSTKVNADDYVILPAINIVETSKVYQFTIDAAPSNYTYGESFEMCVGRSPDPKDLKTIYASGMLYGEKYDQHKAYFHATEPGLYYVAVKATSPRNGWRLYVKNLGVSQTEISVAAPNYPTEVKTKAADLGKNEAIVTFKMPVQTAGATPLAADVSLTAMLKSSAGMVMVTGLPGTEQQAVVRTVQGQNELSLVVTNPAGEGLPVKMKLYTGKDIPVVPVVSTSVSDDNMTMHLSWEKNTVGLNGGYVDPNKVSYKLKKYKEVAGMGTWEDTLTLGNVTTYDYTLRTGEKMQMANLGITASSSMGENKEVAVASEMIGTPYALPVVEYLRNREINNKPVAPEEVDENSNATWGFMNPAEVLEGAANESGSAMVGYITHTGKSLAKLTFPKFSMEGQSKVNLEMEVYFHDLMPQTQVYVYMLGSEDILVGTLDATMGKGWKKVSFALPPACAGKKWVGWYIKASYPGVDENEYLMIDKYLIRPVIPNDLAVTVIDGTEKTTVGKQMKYKATVENFGTQATQLKEARFTLLADGVQIASSQVVKSDAPVNLAPNQAVSFEYEFEATADLIGKIQVKFDIVHDDAVLRNNTLDTKATIQKGDNPVVTDLAGKNDEAGDGMTLTWTSVGKLVGLQGFEKTVPFYYGAKLEEFKNVDMDKKHTYISTSFKLPHQGYAKAFQVFNYQQAHVTIESYKPHGGKQCLIAFCPDDQTTKADDWLISPAVKGGSTVKFWMNILNEKYSPEIVEFLVSNKTDDPADFTLVETIQKSNVAWQEYSFKLPDDAKYFAIRYHSFDQMGVMIDDIDYIPASGEPVVTYRVYKNGQQVAADLNGTTFHVNKVAEGDYLNVTVCVDGVEYAKSNTVHVVSTGIDAVNGDEECQIVGLPGALSISAPVDKKVNVWTIDGRLVVSLPTTGGVQHISVPGGSYIVRIGNCVRKVVVR</sequence>
<dbReference type="AlphaFoldDB" id="A0A095ZLK4"/>
<feature type="signal peptide" evidence="1">
    <location>
        <begin position="1"/>
        <end position="18"/>
    </location>
</feature>
<protein>
    <recommendedName>
        <fullName evidence="2">Cleaved adhesin domain-containing protein</fullName>
    </recommendedName>
</protein>